<evidence type="ECO:0000256" key="8">
    <source>
        <dbReference type="SAM" id="Phobius"/>
    </source>
</evidence>
<evidence type="ECO:0000259" key="9">
    <source>
        <dbReference type="Pfam" id="PF13231"/>
    </source>
</evidence>
<dbReference type="AlphaFoldDB" id="A0A1F5FFT7"/>
<evidence type="ECO:0000256" key="5">
    <source>
        <dbReference type="ARBA" id="ARBA00022692"/>
    </source>
</evidence>
<evidence type="ECO:0000256" key="2">
    <source>
        <dbReference type="ARBA" id="ARBA00022475"/>
    </source>
</evidence>
<organism evidence="10 11">
    <name type="scientific">Candidatus Collierbacteria bacterium RIFOXYB1_FULL_49_13</name>
    <dbReference type="NCBI Taxonomy" id="1817728"/>
    <lineage>
        <taxon>Bacteria</taxon>
        <taxon>Candidatus Collieribacteriota</taxon>
    </lineage>
</organism>
<feature type="transmembrane region" description="Helical" evidence="8">
    <location>
        <begin position="126"/>
        <end position="146"/>
    </location>
</feature>
<sequence length="471" mass="53963">MLKKISLAILIVLNLGLRLYKLDSPIADWHSWRQVDTASVSRYLDQDLSTLFIPRYHDLSNIPSGLENPNGYRMVEFPLYNLLHVATHRLVPSISFDASGHLASAIISTFSLLFLFLLVEKLYSTRIALISAALFAVLPFNIYYSRTILPEPLMVALYLIGAYFFTLSLTSTGRKSVLLLLMSSFILSLSLLVKPYALFFYLPLLYLAISTLGWKHGLPRLIFLTLLSIIPLYTWRYWITKFPAGIPASDWLYNKDGLRFRPAWFRWLFAERISKLIFGYFGVIFLAFGWIRPKTGTAPWFAHFFFISVLAYFAVFAGGNVTHDYYQAITMPALCLLSAIGLDYLLTSFSRVRTYPLILLTLGLTLFLSWYQIRTYYQINHPEIIAAGEYVDKTLPKDARVIAPYMGDTAFLYQTHRAGWPHVTTGIQQMIELGADYYVSVNYDQQTNDIVNNENYTVIEKNPAFVVVKLH</sequence>
<keyword evidence="6 8" id="KW-1133">Transmembrane helix</keyword>
<gene>
    <name evidence="10" type="ORF">A2368_03510</name>
</gene>
<accession>A0A1F5FFT7</accession>
<evidence type="ECO:0000256" key="3">
    <source>
        <dbReference type="ARBA" id="ARBA00022676"/>
    </source>
</evidence>
<dbReference type="Proteomes" id="UP000176682">
    <property type="component" value="Unassembled WGS sequence"/>
</dbReference>
<dbReference type="PANTHER" id="PTHR33908">
    <property type="entry name" value="MANNOSYLTRANSFERASE YKCB-RELATED"/>
    <property type="match status" value="1"/>
</dbReference>
<proteinExistence type="predicted"/>
<evidence type="ECO:0000256" key="7">
    <source>
        <dbReference type="ARBA" id="ARBA00023136"/>
    </source>
</evidence>
<dbReference type="PANTHER" id="PTHR33908:SF11">
    <property type="entry name" value="MEMBRANE PROTEIN"/>
    <property type="match status" value="1"/>
</dbReference>
<protein>
    <recommendedName>
        <fullName evidence="9">Glycosyltransferase RgtA/B/C/D-like domain-containing protein</fullName>
    </recommendedName>
</protein>
<keyword evidence="3" id="KW-0328">Glycosyltransferase</keyword>
<dbReference type="GO" id="GO:0009103">
    <property type="term" value="P:lipopolysaccharide biosynthetic process"/>
    <property type="evidence" value="ECO:0007669"/>
    <property type="project" value="UniProtKB-ARBA"/>
</dbReference>
<evidence type="ECO:0000256" key="1">
    <source>
        <dbReference type="ARBA" id="ARBA00004651"/>
    </source>
</evidence>
<feature type="transmembrane region" description="Helical" evidence="8">
    <location>
        <begin position="176"/>
        <end position="192"/>
    </location>
</feature>
<feature type="transmembrane region" description="Helical" evidence="8">
    <location>
        <begin position="325"/>
        <end position="346"/>
    </location>
</feature>
<evidence type="ECO:0000256" key="6">
    <source>
        <dbReference type="ARBA" id="ARBA00022989"/>
    </source>
</evidence>
<evidence type="ECO:0000256" key="4">
    <source>
        <dbReference type="ARBA" id="ARBA00022679"/>
    </source>
</evidence>
<dbReference type="GO" id="GO:0016763">
    <property type="term" value="F:pentosyltransferase activity"/>
    <property type="evidence" value="ECO:0007669"/>
    <property type="project" value="TreeGrafter"/>
</dbReference>
<evidence type="ECO:0000313" key="11">
    <source>
        <dbReference type="Proteomes" id="UP000176682"/>
    </source>
</evidence>
<feature type="transmembrane region" description="Helical" evidence="8">
    <location>
        <begin position="152"/>
        <end position="169"/>
    </location>
</feature>
<keyword evidence="2" id="KW-1003">Cell membrane</keyword>
<feature type="domain" description="Glycosyltransferase RgtA/B/C/D-like" evidence="9">
    <location>
        <begin position="99"/>
        <end position="235"/>
    </location>
</feature>
<feature type="transmembrane region" description="Helical" evidence="8">
    <location>
        <begin position="221"/>
        <end position="239"/>
    </location>
</feature>
<feature type="transmembrane region" description="Helical" evidence="8">
    <location>
        <begin position="298"/>
        <end position="319"/>
    </location>
</feature>
<dbReference type="Pfam" id="PF13231">
    <property type="entry name" value="PMT_2"/>
    <property type="match status" value="1"/>
</dbReference>
<reference evidence="10 11" key="1">
    <citation type="journal article" date="2016" name="Nat. Commun.">
        <title>Thousands of microbial genomes shed light on interconnected biogeochemical processes in an aquifer system.</title>
        <authorList>
            <person name="Anantharaman K."/>
            <person name="Brown C.T."/>
            <person name="Hug L.A."/>
            <person name="Sharon I."/>
            <person name="Castelle C.J."/>
            <person name="Probst A.J."/>
            <person name="Thomas B.C."/>
            <person name="Singh A."/>
            <person name="Wilkins M.J."/>
            <person name="Karaoz U."/>
            <person name="Brodie E.L."/>
            <person name="Williams K.H."/>
            <person name="Hubbard S.S."/>
            <person name="Banfield J.F."/>
        </authorList>
    </citation>
    <scope>NUCLEOTIDE SEQUENCE [LARGE SCALE GENOMIC DNA]</scope>
</reference>
<evidence type="ECO:0000313" key="10">
    <source>
        <dbReference type="EMBL" id="OGD78404.1"/>
    </source>
</evidence>
<dbReference type="EMBL" id="MFAM01000048">
    <property type="protein sequence ID" value="OGD78404.1"/>
    <property type="molecule type" value="Genomic_DNA"/>
</dbReference>
<dbReference type="InterPro" id="IPR050297">
    <property type="entry name" value="LipidA_mod_glycosyltrf_83"/>
</dbReference>
<keyword evidence="4" id="KW-0808">Transferase</keyword>
<keyword evidence="7 8" id="KW-0472">Membrane</keyword>
<dbReference type="InterPro" id="IPR038731">
    <property type="entry name" value="RgtA/B/C-like"/>
</dbReference>
<feature type="transmembrane region" description="Helical" evidence="8">
    <location>
        <begin position="98"/>
        <end position="119"/>
    </location>
</feature>
<feature type="transmembrane region" description="Helical" evidence="8">
    <location>
        <begin position="273"/>
        <end position="291"/>
    </location>
</feature>
<name>A0A1F5FFT7_9BACT</name>
<comment type="subcellular location">
    <subcellularLocation>
        <location evidence="1">Cell membrane</location>
        <topology evidence="1">Multi-pass membrane protein</topology>
    </subcellularLocation>
</comment>
<keyword evidence="5 8" id="KW-0812">Transmembrane</keyword>
<feature type="transmembrane region" description="Helical" evidence="8">
    <location>
        <begin position="355"/>
        <end position="373"/>
    </location>
</feature>
<dbReference type="GO" id="GO:0005886">
    <property type="term" value="C:plasma membrane"/>
    <property type="evidence" value="ECO:0007669"/>
    <property type="project" value="UniProtKB-SubCell"/>
</dbReference>
<comment type="caution">
    <text evidence="10">The sequence shown here is derived from an EMBL/GenBank/DDBJ whole genome shotgun (WGS) entry which is preliminary data.</text>
</comment>